<dbReference type="CDD" id="cd00609">
    <property type="entry name" value="AAT_like"/>
    <property type="match status" value="1"/>
</dbReference>
<evidence type="ECO:0000256" key="6">
    <source>
        <dbReference type="ARBA" id="ARBA00037974"/>
    </source>
</evidence>
<evidence type="ECO:0000313" key="9">
    <source>
        <dbReference type="Proteomes" id="UP001500192"/>
    </source>
</evidence>
<dbReference type="Gene3D" id="3.90.1150.10">
    <property type="entry name" value="Aspartate Aminotransferase, domain 1"/>
    <property type="match status" value="1"/>
</dbReference>
<comment type="caution">
    <text evidence="8">The sequence shown here is derived from an EMBL/GenBank/DDBJ whole genome shotgun (WGS) entry which is preliminary data.</text>
</comment>
<name>A0ABP9QUI4_9PSEU</name>
<protein>
    <recommendedName>
        <fullName evidence="2">cysteine-S-conjugate beta-lyase</fullName>
        <ecNumber evidence="2">4.4.1.13</ecNumber>
    </recommendedName>
</protein>
<comment type="cofactor">
    <cofactor evidence="1">
        <name>pyridoxal 5'-phosphate</name>
        <dbReference type="ChEBI" id="CHEBI:597326"/>
    </cofactor>
</comment>
<accession>A0ABP9QUI4</accession>
<dbReference type="InterPro" id="IPR015421">
    <property type="entry name" value="PyrdxlP-dep_Trfase_major"/>
</dbReference>
<dbReference type="InterPro" id="IPR015424">
    <property type="entry name" value="PyrdxlP-dep_Trfase"/>
</dbReference>
<sequence>MSDTFESVDLDRLRSGFGVKWGLDDDLLNAWVADMDFGIPGPVRHRLREVVDREDFGYPHWPGGDPVVAAFEQRMRDRYGWAPEPGRTRVFTDLIQILQVVIEHATAPGDGIALHVPNYPPFLASIHRAGRRAVPLPVLRGERGWEFPVDARRLRDEGCTMLLLVNPHNPTGRVFRREELRAFADAARELDLVVLSDEIHADLTYDPHRHVPFASLDDDTAARTITATSATKAFNLAATRCAVAHVGHEGVRRELDRAPLDYFGTPSLLGRVATVAAWRESEDWHRRLMHRLTRNRDLVADWSRESDVDCVPPEATYLAWLDFSRTRLTDPAEAVLRAGVRLSPGPEFAQHTDVVTKPFARLNFATSEALLLRVLAGIDGAVNG</sequence>
<dbReference type="RefSeq" id="WP_346054650.1">
    <property type="nucleotide sequence ID" value="NZ_BAABIB010000078.1"/>
</dbReference>
<evidence type="ECO:0000313" key="8">
    <source>
        <dbReference type="EMBL" id="GAA5167510.1"/>
    </source>
</evidence>
<gene>
    <name evidence="8" type="ORF">GCM10023214_41800</name>
</gene>
<dbReference type="Gene3D" id="3.40.640.10">
    <property type="entry name" value="Type I PLP-dependent aspartate aminotransferase-like (Major domain)"/>
    <property type="match status" value="1"/>
</dbReference>
<keyword evidence="4" id="KW-0045">Antibiotic biosynthesis</keyword>
<evidence type="ECO:0000256" key="1">
    <source>
        <dbReference type="ARBA" id="ARBA00001933"/>
    </source>
</evidence>
<dbReference type="SUPFAM" id="SSF53383">
    <property type="entry name" value="PLP-dependent transferases"/>
    <property type="match status" value="1"/>
</dbReference>
<feature type="domain" description="Aminotransferase class I/classII large" evidence="7">
    <location>
        <begin position="56"/>
        <end position="375"/>
    </location>
</feature>
<keyword evidence="5" id="KW-0456">Lyase</keyword>
<dbReference type="InterPro" id="IPR004839">
    <property type="entry name" value="Aminotransferase_I/II_large"/>
</dbReference>
<dbReference type="InterPro" id="IPR051798">
    <property type="entry name" value="Class-II_PLP-Dep_Aminotrans"/>
</dbReference>
<dbReference type="PANTHER" id="PTHR43525:SF1">
    <property type="entry name" value="PROTEIN MALY"/>
    <property type="match status" value="1"/>
</dbReference>
<dbReference type="Pfam" id="PF00155">
    <property type="entry name" value="Aminotran_1_2"/>
    <property type="match status" value="1"/>
</dbReference>
<evidence type="ECO:0000259" key="7">
    <source>
        <dbReference type="Pfam" id="PF00155"/>
    </source>
</evidence>
<evidence type="ECO:0000256" key="3">
    <source>
        <dbReference type="ARBA" id="ARBA00022898"/>
    </source>
</evidence>
<dbReference type="Proteomes" id="UP001500192">
    <property type="component" value="Unassembled WGS sequence"/>
</dbReference>
<evidence type="ECO:0000256" key="4">
    <source>
        <dbReference type="ARBA" id="ARBA00023194"/>
    </source>
</evidence>
<dbReference type="PANTHER" id="PTHR43525">
    <property type="entry name" value="PROTEIN MALY"/>
    <property type="match status" value="1"/>
</dbReference>
<comment type="similarity">
    <text evidence="6">Belongs to the class-II pyridoxal-phosphate-dependent aminotransferase family. MalY/PatB cystathionine beta-lyase subfamily.</text>
</comment>
<dbReference type="GO" id="GO:0008483">
    <property type="term" value="F:transaminase activity"/>
    <property type="evidence" value="ECO:0007669"/>
    <property type="project" value="UniProtKB-KW"/>
</dbReference>
<dbReference type="EMBL" id="BAABIB010000078">
    <property type="protein sequence ID" value="GAA5167510.1"/>
    <property type="molecule type" value="Genomic_DNA"/>
</dbReference>
<organism evidence="8 9">
    <name type="scientific">Amycolatopsis dongchuanensis</name>
    <dbReference type="NCBI Taxonomy" id="1070866"/>
    <lineage>
        <taxon>Bacteria</taxon>
        <taxon>Bacillati</taxon>
        <taxon>Actinomycetota</taxon>
        <taxon>Actinomycetes</taxon>
        <taxon>Pseudonocardiales</taxon>
        <taxon>Pseudonocardiaceae</taxon>
        <taxon>Amycolatopsis</taxon>
    </lineage>
</organism>
<reference evidence="9" key="1">
    <citation type="journal article" date="2019" name="Int. J. Syst. Evol. Microbiol.">
        <title>The Global Catalogue of Microorganisms (GCM) 10K type strain sequencing project: providing services to taxonomists for standard genome sequencing and annotation.</title>
        <authorList>
            <consortium name="The Broad Institute Genomics Platform"/>
            <consortium name="The Broad Institute Genome Sequencing Center for Infectious Disease"/>
            <person name="Wu L."/>
            <person name="Ma J."/>
        </authorList>
    </citation>
    <scope>NUCLEOTIDE SEQUENCE [LARGE SCALE GENOMIC DNA]</scope>
    <source>
        <strain evidence="9">JCM 18054</strain>
    </source>
</reference>
<dbReference type="InterPro" id="IPR015422">
    <property type="entry name" value="PyrdxlP-dep_Trfase_small"/>
</dbReference>
<evidence type="ECO:0000256" key="2">
    <source>
        <dbReference type="ARBA" id="ARBA00012224"/>
    </source>
</evidence>
<keyword evidence="9" id="KW-1185">Reference proteome</keyword>
<evidence type="ECO:0000256" key="5">
    <source>
        <dbReference type="ARBA" id="ARBA00023239"/>
    </source>
</evidence>
<keyword evidence="3" id="KW-0663">Pyridoxal phosphate</keyword>
<proteinExistence type="inferred from homology"/>
<keyword evidence="8" id="KW-0032">Aminotransferase</keyword>
<dbReference type="EC" id="4.4.1.13" evidence="2"/>
<keyword evidence="8" id="KW-0808">Transferase</keyword>